<dbReference type="AlphaFoldDB" id="M2W076"/>
<organism evidence="1 2">
    <name type="scientific">Galdieria sulphuraria</name>
    <name type="common">Red alga</name>
    <dbReference type="NCBI Taxonomy" id="130081"/>
    <lineage>
        <taxon>Eukaryota</taxon>
        <taxon>Rhodophyta</taxon>
        <taxon>Bangiophyceae</taxon>
        <taxon>Galdieriales</taxon>
        <taxon>Galdieriaceae</taxon>
        <taxon>Galdieria</taxon>
    </lineage>
</organism>
<proteinExistence type="predicted"/>
<sequence length="113" mass="13100">MFVRSIVVFDDLPTLSYNISEYLVSRRVVLVNSTCRWFGKNYRLTTSSILSSVLSFLLPSCTLVATTCPLRPIRPLNPESPILLLEKFRYRPNFAIYNHRGTVMYMNRYADAQ</sequence>
<gene>
    <name evidence="1" type="ORF">Gasu_35860</name>
</gene>
<dbReference type="Proteomes" id="UP000030680">
    <property type="component" value="Unassembled WGS sequence"/>
</dbReference>
<keyword evidence="2" id="KW-1185">Reference proteome</keyword>
<evidence type="ECO:0000313" key="1">
    <source>
        <dbReference type="EMBL" id="EME29016.1"/>
    </source>
</evidence>
<reference evidence="2" key="1">
    <citation type="journal article" date="2013" name="Science">
        <title>Gene transfer from bacteria and archaea facilitated evolution of an extremophilic eukaryote.</title>
        <authorList>
            <person name="Schonknecht G."/>
            <person name="Chen W.H."/>
            <person name="Ternes C.M."/>
            <person name="Barbier G.G."/>
            <person name="Shrestha R.P."/>
            <person name="Stanke M."/>
            <person name="Brautigam A."/>
            <person name="Baker B.J."/>
            <person name="Banfield J.F."/>
            <person name="Garavito R.M."/>
            <person name="Carr K."/>
            <person name="Wilkerson C."/>
            <person name="Rensing S.A."/>
            <person name="Gagneul D."/>
            <person name="Dickenson N.E."/>
            <person name="Oesterhelt C."/>
            <person name="Lercher M.J."/>
            <person name="Weber A.P."/>
        </authorList>
    </citation>
    <scope>NUCLEOTIDE SEQUENCE [LARGE SCALE GENOMIC DNA]</scope>
    <source>
        <strain evidence="2">074W</strain>
    </source>
</reference>
<dbReference type="RefSeq" id="XP_005705536.1">
    <property type="nucleotide sequence ID" value="XM_005705479.1"/>
</dbReference>
<dbReference type="EMBL" id="KB454513">
    <property type="protein sequence ID" value="EME29016.1"/>
    <property type="molecule type" value="Genomic_DNA"/>
</dbReference>
<accession>M2W076</accession>
<dbReference type="GeneID" id="17087846"/>
<evidence type="ECO:0000313" key="2">
    <source>
        <dbReference type="Proteomes" id="UP000030680"/>
    </source>
</evidence>
<dbReference type="KEGG" id="gsl:Gasu_35860"/>
<protein>
    <submittedName>
        <fullName evidence="1">Uncharacterized protein</fullName>
    </submittedName>
</protein>
<dbReference type="Gramene" id="EME29016">
    <property type="protein sequence ID" value="EME29016"/>
    <property type="gene ID" value="Gasu_35860"/>
</dbReference>
<dbReference type="OrthoDB" id="10489277at2759"/>
<name>M2W076_GALSU</name>